<dbReference type="VEuPathDB" id="AmoebaDB:FDP41_001625"/>
<reference evidence="1 2" key="1">
    <citation type="journal article" date="2019" name="Sci. Rep.">
        <title>Nanopore sequencing improves the draft genome of the human pathogenic amoeba Naegleria fowleri.</title>
        <authorList>
            <person name="Liechti N."/>
            <person name="Schurch N."/>
            <person name="Bruggmann R."/>
            <person name="Wittwer M."/>
        </authorList>
    </citation>
    <scope>NUCLEOTIDE SEQUENCE [LARGE SCALE GENOMIC DNA]</scope>
    <source>
        <strain evidence="1 2">ATCC 30894</strain>
    </source>
</reference>
<dbReference type="Proteomes" id="UP000444721">
    <property type="component" value="Unassembled WGS sequence"/>
</dbReference>
<proteinExistence type="predicted"/>
<accession>A0A6A5BXA7</accession>
<dbReference type="VEuPathDB" id="AmoebaDB:NF0109980"/>
<dbReference type="OrthoDB" id="10249051at2759"/>
<protein>
    <submittedName>
        <fullName evidence="1">Uncharacterized protein</fullName>
    </submittedName>
</protein>
<dbReference type="AlphaFoldDB" id="A0A6A5BXA7"/>
<comment type="caution">
    <text evidence="1">The sequence shown here is derived from an EMBL/GenBank/DDBJ whole genome shotgun (WGS) entry which is preliminary data.</text>
</comment>
<organism evidence="1 2">
    <name type="scientific">Naegleria fowleri</name>
    <name type="common">Brain eating amoeba</name>
    <dbReference type="NCBI Taxonomy" id="5763"/>
    <lineage>
        <taxon>Eukaryota</taxon>
        <taxon>Discoba</taxon>
        <taxon>Heterolobosea</taxon>
        <taxon>Tetramitia</taxon>
        <taxon>Eutetramitia</taxon>
        <taxon>Vahlkampfiidae</taxon>
        <taxon>Naegleria</taxon>
    </lineage>
</organism>
<dbReference type="EMBL" id="VFQX01000027">
    <property type="protein sequence ID" value="KAF0979282.1"/>
    <property type="molecule type" value="Genomic_DNA"/>
</dbReference>
<name>A0A6A5BXA7_NAEFO</name>
<dbReference type="VEuPathDB" id="AmoebaDB:NfTy_054240"/>
<dbReference type="RefSeq" id="XP_044563995.1">
    <property type="nucleotide sequence ID" value="XM_044704730.1"/>
</dbReference>
<gene>
    <name evidence="1" type="ORF">FDP41_001625</name>
</gene>
<evidence type="ECO:0000313" key="2">
    <source>
        <dbReference type="Proteomes" id="UP000444721"/>
    </source>
</evidence>
<dbReference type="GeneID" id="68108843"/>
<sequence length="101" mass="11566">MTAPSFDEVLDKLKSFLELPEDQQPKECPFSADEKKVFIQNHHAMVQECPAFHDHSCPFTKIHSLKAFKEKLAHIPQLEQRCPAMAGQTHTHEVVAQIMKD</sequence>
<evidence type="ECO:0000313" key="1">
    <source>
        <dbReference type="EMBL" id="KAF0979282.1"/>
    </source>
</evidence>
<dbReference type="OMA" id="CPAMANS"/>
<keyword evidence="2" id="KW-1185">Reference proteome</keyword>